<evidence type="ECO:0000256" key="8">
    <source>
        <dbReference type="ARBA" id="ARBA00022909"/>
    </source>
</evidence>
<evidence type="ECO:0000256" key="6">
    <source>
        <dbReference type="ARBA" id="ARBA00022777"/>
    </source>
</evidence>
<gene>
    <name evidence="10" type="primary">folK</name>
    <name evidence="10" type="ORF">P8192_01155</name>
</gene>
<evidence type="ECO:0000256" key="2">
    <source>
        <dbReference type="ARBA" id="ARBA00005051"/>
    </source>
</evidence>
<evidence type="ECO:0000313" key="11">
    <source>
        <dbReference type="Proteomes" id="UP001219037"/>
    </source>
</evidence>
<comment type="pathway">
    <text evidence="2">Cofactor biosynthesis; tetrahydrofolate biosynthesis; 2-amino-4-hydroxy-6-hydroxymethyl-7,8-dihydropteridine diphosphate from 7,8-dihydroneopterin triphosphate: step 4/4.</text>
</comment>
<evidence type="ECO:0000256" key="7">
    <source>
        <dbReference type="ARBA" id="ARBA00022840"/>
    </source>
</evidence>
<keyword evidence="4 10" id="KW-0808">Transferase</keyword>
<keyword evidence="11" id="KW-1185">Reference proteome</keyword>
<keyword evidence="6" id="KW-0418">Kinase</keyword>
<proteinExistence type="predicted"/>
<dbReference type="Pfam" id="PF01288">
    <property type="entry name" value="HPPK"/>
    <property type="match status" value="1"/>
</dbReference>
<feature type="domain" description="7,8-dihydro-6-hydroxymethylpterin-pyrophosphokinase" evidence="9">
    <location>
        <begin position="95"/>
        <end position="106"/>
    </location>
</feature>
<comment type="catalytic activity">
    <reaction evidence="1">
        <text>6-hydroxymethyl-7,8-dihydropterin + ATP = (7,8-dihydropterin-6-yl)methyl diphosphate + AMP + H(+)</text>
        <dbReference type="Rhea" id="RHEA:11412"/>
        <dbReference type="ChEBI" id="CHEBI:15378"/>
        <dbReference type="ChEBI" id="CHEBI:30616"/>
        <dbReference type="ChEBI" id="CHEBI:44841"/>
        <dbReference type="ChEBI" id="CHEBI:72950"/>
        <dbReference type="ChEBI" id="CHEBI:456215"/>
        <dbReference type="EC" id="2.7.6.3"/>
    </reaction>
</comment>
<name>A0ABY8H7T9_9MICC</name>
<dbReference type="NCBIfam" id="TIGR01498">
    <property type="entry name" value="folK"/>
    <property type="match status" value="1"/>
</dbReference>
<evidence type="ECO:0000313" key="10">
    <source>
        <dbReference type="EMBL" id="WFP16765.1"/>
    </source>
</evidence>
<reference evidence="10 11" key="1">
    <citation type="submission" date="2023-04" db="EMBL/GenBank/DDBJ databases">
        <title>Funneling lignin-derived compounds into biodiesel using alkali-halophilic Citricoccus sp. P2.</title>
        <authorList>
            <person name="Luo C.-B."/>
        </authorList>
    </citation>
    <scope>NUCLEOTIDE SEQUENCE [LARGE SCALE GENOMIC DNA]</scope>
    <source>
        <strain evidence="10 11">P2</strain>
    </source>
</reference>
<dbReference type="PANTHER" id="PTHR43071">
    <property type="entry name" value="2-AMINO-4-HYDROXY-6-HYDROXYMETHYLDIHYDROPTERIDINE PYROPHOSPHOKINASE"/>
    <property type="match status" value="1"/>
</dbReference>
<sequence>MTVGTSALAVLALGSNLGDSAALLDAALLGLAAKTRVTGISPRARTAPVVGEIGPEDQPDFLNQIVTVDTEMSPLQLLEVAQALEADAARTREVRWGPRTLDVDLISYRSRDAAGQLGPDTVLDTDRLTVPHPRAHERAFVLAPWAWLDPDATLNGDSVAELADRAADRDGVHLVDEPEEPRA</sequence>
<dbReference type="GO" id="GO:0003848">
    <property type="term" value="F:2-amino-4-hydroxy-6-hydroxymethyldihydropteridine diphosphokinase activity"/>
    <property type="evidence" value="ECO:0007669"/>
    <property type="project" value="UniProtKB-EC"/>
</dbReference>
<dbReference type="InterPro" id="IPR035907">
    <property type="entry name" value="Hppk_sf"/>
</dbReference>
<keyword evidence="8" id="KW-0289">Folate biosynthesis</keyword>
<evidence type="ECO:0000256" key="1">
    <source>
        <dbReference type="ARBA" id="ARBA00000198"/>
    </source>
</evidence>
<keyword evidence="7" id="KW-0067">ATP-binding</keyword>
<protein>
    <recommendedName>
        <fullName evidence="3">2-amino-4-hydroxy-6-hydroxymethyldihydropteridine diphosphokinase</fullName>
        <ecNumber evidence="3">2.7.6.3</ecNumber>
    </recommendedName>
</protein>
<accession>A0ABY8H7T9</accession>
<organism evidence="10 11">
    <name type="scientific">Citricoccus muralis</name>
    <dbReference type="NCBI Taxonomy" id="169134"/>
    <lineage>
        <taxon>Bacteria</taxon>
        <taxon>Bacillati</taxon>
        <taxon>Actinomycetota</taxon>
        <taxon>Actinomycetes</taxon>
        <taxon>Micrococcales</taxon>
        <taxon>Micrococcaceae</taxon>
        <taxon>Citricoccus</taxon>
    </lineage>
</organism>
<dbReference type="Proteomes" id="UP001219037">
    <property type="component" value="Chromosome"/>
</dbReference>
<dbReference type="SUPFAM" id="SSF55083">
    <property type="entry name" value="6-hydroxymethyl-7,8-dihydropterin pyrophosphokinase, HPPK"/>
    <property type="match status" value="1"/>
</dbReference>
<dbReference type="RefSeq" id="WP_278157857.1">
    <property type="nucleotide sequence ID" value="NZ_CP121252.1"/>
</dbReference>
<dbReference type="InterPro" id="IPR000550">
    <property type="entry name" value="Hppk"/>
</dbReference>
<dbReference type="PANTHER" id="PTHR43071:SF1">
    <property type="entry name" value="2-AMINO-4-HYDROXY-6-HYDROXYMETHYLDIHYDROPTERIDINE PYROPHOSPHOKINASE"/>
    <property type="match status" value="1"/>
</dbReference>
<evidence type="ECO:0000256" key="4">
    <source>
        <dbReference type="ARBA" id="ARBA00022679"/>
    </source>
</evidence>
<dbReference type="CDD" id="cd00483">
    <property type="entry name" value="HPPK"/>
    <property type="match status" value="1"/>
</dbReference>
<keyword evidence="5" id="KW-0547">Nucleotide-binding</keyword>
<evidence type="ECO:0000259" key="9">
    <source>
        <dbReference type="PROSITE" id="PS00794"/>
    </source>
</evidence>
<evidence type="ECO:0000256" key="3">
    <source>
        <dbReference type="ARBA" id="ARBA00013253"/>
    </source>
</evidence>
<evidence type="ECO:0000256" key="5">
    <source>
        <dbReference type="ARBA" id="ARBA00022741"/>
    </source>
</evidence>
<dbReference type="EMBL" id="CP121252">
    <property type="protein sequence ID" value="WFP16765.1"/>
    <property type="molecule type" value="Genomic_DNA"/>
</dbReference>
<dbReference type="EC" id="2.7.6.3" evidence="3"/>
<dbReference type="Gene3D" id="3.30.70.560">
    <property type="entry name" value="7,8-Dihydro-6-hydroxymethylpterin-pyrophosphokinase HPPK"/>
    <property type="match status" value="1"/>
</dbReference>
<dbReference type="PROSITE" id="PS00794">
    <property type="entry name" value="HPPK"/>
    <property type="match status" value="1"/>
</dbReference>